<evidence type="ECO:0000256" key="2">
    <source>
        <dbReference type="ARBA" id="ARBA00007688"/>
    </source>
</evidence>
<reference evidence="7" key="1">
    <citation type="journal article" date="2024" name="IScience">
        <title>Strigolactones Initiate the Formation of Haustorium-like Structures in Castilleja.</title>
        <authorList>
            <person name="Buerger M."/>
            <person name="Peterson D."/>
            <person name="Chory J."/>
        </authorList>
    </citation>
    <scope>NUCLEOTIDE SEQUENCE [LARGE SCALE GENOMIC DNA]</scope>
</reference>
<dbReference type="EMBL" id="JAVIJP010000032">
    <property type="protein sequence ID" value="KAL3632705.1"/>
    <property type="molecule type" value="Genomic_DNA"/>
</dbReference>
<organism evidence="6 7">
    <name type="scientific">Castilleja foliolosa</name>
    <dbReference type="NCBI Taxonomy" id="1961234"/>
    <lineage>
        <taxon>Eukaryota</taxon>
        <taxon>Viridiplantae</taxon>
        <taxon>Streptophyta</taxon>
        <taxon>Embryophyta</taxon>
        <taxon>Tracheophyta</taxon>
        <taxon>Spermatophyta</taxon>
        <taxon>Magnoliopsida</taxon>
        <taxon>eudicotyledons</taxon>
        <taxon>Gunneridae</taxon>
        <taxon>Pentapetalae</taxon>
        <taxon>asterids</taxon>
        <taxon>lamiids</taxon>
        <taxon>Lamiales</taxon>
        <taxon>Orobanchaceae</taxon>
        <taxon>Pedicularideae</taxon>
        <taxon>Castillejinae</taxon>
        <taxon>Castilleja</taxon>
    </lineage>
</organism>
<comment type="similarity">
    <text evidence="2">Belongs to the TAF6 family.</text>
</comment>
<evidence type="ECO:0000256" key="1">
    <source>
        <dbReference type="ARBA" id="ARBA00004123"/>
    </source>
</evidence>
<evidence type="ECO:0000313" key="6">
    <source>
        <dbReference type="EMBL" id="KAL3632705.1"/>
    </source>
</evidence>
<evidence type="ECO:0000313" key="7">
    <source>
        <dbReference type="Proteomes" id="UP001632038"/>
    </source>
</evidence>
<protein>
    <submittedName>
        <fullName evidence="6">Uncharacterized protein</fullName>
    </submittedName>
</protein>
<evidence type="ECO:0000256" key="5">
    <source>
        <dbReference type="ARBA" id="ARBA00023242"/>
    </source>
</evidence>
<sequence>MCDSRRTKLTTEDVDRALGLRNVEVRSMDLHSKKFRRAAGHKDLFYFEEKYVEFKGCFHCMLITKILKLKRTDYLLTLNYLFSMFFYENFSFTLSRSESPLFKEALMNLETDFGIHPLVPYFMFLLPMSCSELEYIFSPFCFDASCSVPSTKYTLSHIIWPCLSQSPEPCD</sequence>
<keyword evidence="4" id="KW-0804">Transcription</keyword>
<comment type="subcellular location">
    <subcellularLocation>
        <location evidence="1">Nucleus</location>
    </subcellularLocation>
</comment>
<keyword evidence="3" id="KW-0805">Transcription regulation</keyword>
<dbReference type="InterPro" id="IPR037796">
    <property type="entry name" value="TAF6"/>
</dbReference>
<evidence type="ECO:0000256" key="3">
    <source>
        <dbReference type="ARBA" id="ARBA00023015"/>
    </source>
</evidence>
<keyword evidence="7" id="KW-1185">Reference proteome</keyword>
<dbReference type="PANTHER" id="PTHR10221:SF9">
    <property type="entry name" value="TRANSCRIPTION INITIATION FACTOR TFIID SUBUNIT 6"/>
    <property type="match status" value="1"/>
</dbReference>
<gene>
    <name evidence="6" type="ORF">CASFOL_025689</name>
</gene>
<dbReference type="GO" id="GO:0005634">
    <property type="term" value="C:nucleus"/>
    <property type="evidence" value="ECO:0007669"/>
    <property type="project" value="UniProtKB-SubCell"/>
</dbReference>
<evidence type="ECO:0000256" key="4">
    <source>
        <dbReference type="ARBA" id="ARBA00023163"/>
    </source>
</evidence>
<dbReference type="Proteomes" id="UP001632038">
    <property type="component" value="Unassembled WGS sequence"/>
</dbReference>
<dbReference type="AlphaFoldDB" id="A0ABD3CRV9"/>
<accession>A0ABD3CRV9</accession>
<proteinExistence type="inferred from homology"/>
<name>A0ABD3CRV9_9LAMI</name>
<comment type="caution">
    <text evidence="6">The sequence shown here is derived from an EMBL/GenBank/DDBJ whole genome shotgun (WGS) entry which is preliminary data.</text>
</comment>
<keyword evidence="5" id="KW-0539">Nucleus</keyword>
<dbReference type="PANTHER" id="PTHR10221">
    <property type="entry name" value="TRANSCRIPTION INITIATION FACTOR TFIID SUBUNIT 6"/>
    <property type="match status" value="1"/>
</dbReference>